<dbReference type="AlphaFoldDB" id="A0A927UE93"/>
<keyword evidence="1" id="KW-0175">Coiled coil</keyword>
<accession>A0A927UE93</accession>
<dbReference type="Gene3D" id="1.20.120.680">
    <property type="entry name" value="Formiminotetrahydrofolate cyclodeaminase monomer, up-and-down helical bundle"/>
    <property type="match status" value="1"/>
</dbReference>
<name>A0A927UE93_9FIRM</name>
<dbReference type="InterPro" id="IPR036178">
    <property type="entry name" value="Formintransfe-cycloase-like_sf"/>
</dbReference>
<gene>
    <name evidence="3" type="ORF">E7272_10525</name>
</gene>
<dbReference type="SUPFAM" id="SSF101262">
    <property type="entry name" value="Methenyltetrahydrofolate cyclohydrolase-like"/>
    <property type="match status" value="1"/>
</dbReference>
<dbReference type="Pfam" id="PF04961">
    <property type="entry name" value="FTCD_C"/>
    <property type="match status" value="1"/>
</dbReference>
<evidence type="ECO:0000259" key="2">
    <source>
        <dbReference type="Pfam" id="PF04961"/>
    </source>
</evidence>
<reference evidence="3" key="1">
    <citation type="submission" date="2019-04" db="EMBL/GenBank/DDBJ databases">
        <title>Evolution of Biomass-Degrading Anaerobic Consortia Revealed by Metagenomics.</title>
        <authorList>
            <person name="Peng X."/>
        </authorList>
    </citation>
    <scope>NUCLEOTIDE SEQUENCE</scope>
    <source>
        <strain evidence="3">SIG311</strain>
    </source>
</reference>
<proteinExistence type="predicted"/>
<dbReference type="InterPro" id="IPR007044">
    <property type="entry name" value="Cyclodeamin/CycHdrlase"/>
</dbReference>
<organism evidence="3 4">
    <name type="scientific">Pseudobutyrivibrio ruminis</name>
    <dbReference type="NCBI Taxonomy" id="46206"/>
    <lineage>
        <taxon>Bacteria</taxon>
        <taxon>Bacillati</taxon>
        <taxon>Bacillota</taxon>
        <taxon>Clostridia</taxon>
        <taxon>Lachnospirales</taxon>
        <taxon>Lachnospiraceae</taxon>
        <taxon>Pseudobutyrivibrio</taxon>
    </lineage>
</organism>
<evidence type="ECO:0000313" key="4">
    <source>
        <dbReference type="Proteomes" id="UP000766246"/>
    </source>
</evidence>
<dbReference type="Proteomes" id="UP000766246">
    <property type="component" value="Unassembled WGS sequence"/>
</dbReference>
<protein>
    <submittedName>
        <fullName evidence="3">Cyclodeaminase/cyclohydrolase family protein</fullName>
    </submittedName>
</protein>
<dbReference type="GO" id="GO:0003824">
    <property type="term" value="F:catalytic activity"/>
    <property type="evidence" value="ECO:0007669"/>
    <property type="project" value="InterPro"/>
</dbReference>
<sequence length="204" mass="21903">MSLLNVSVTEFTNQLASKTSVPGGGGASALVSSIGIALGDMVGEFTVGKKTYADVEEDIKALMTEAKSLQNQLLECIDEDAKAFEPLSKAYSISKDDPKRDAIMEKCLKDAAAVPFKILELCGKAIDLQEEFANKGSKIMISDAATGVALLSGAMKGAAVNVKVNTKLMKDRDYANELDCKVEELLNKYIPKADRIYADVISRL</sequence>
<feature type="coiled-coil region" evidence="1">
    <location>
        <begin position="52"/>
        <end position="79"/>
    </location>
</feature>
<evidence type="ECO:0000313" key="3">
    <source>
        <dbReference type="EMBL" id="MBE5920262.1"/>
    </source>
</evidence>
<evidence type="ECO:0000256" key="1">
    <source>
        <dbReference type="SAM" id="Coils"/>
    </source>
</evidence>
<feature type="domain" description="Cyclodeaminase/cyclohydrolase" evidence="2">
    <location>
        <begin position="7"/>
        <end position="183"/>
    </location>
</feature>
<dbReference type="EMBL" id="SVER01000028">
    <property type="protein sequence ID" value="MBE5920262.1"/>
    <property type="molecule type" value="Genomic_DNA"/>
</dbReference>
<comment type="caution">
    <text evidence="3">The sequence shown here is derived from an EMBL/GenBank/DDBJ whole genome shotgun (WGS) entry which is preliminary data.</text>
</comment>